<dbReference type="Gene3D" id="3.40.50.1820">
    <property type="entry name" value="alpha/beta hydrolase"/>
    <property type="match status" value="1"/>
</dbReference>
<comment type="similarity">
    <text evidence="1">Belongs to the AB hydrolase superfamily. AB hydrolase 4 family.</text>
</comment>
<sequence length="319" mass="34550">MPAFHPPRWLPGGHQQTVWAAFLAPRPKVLLRREIWSTPDGDRIAVDCLDAPPEAPVVTLFHGLESSSSGHYAAPLAALLRAQGWRGYWVNFRGCGGLDNLLPRAYHAGDSAEIAWVLARIATQNPTVPRFAVGVSLGGNALLKYLGETGGDGQAILQGAAAVCAPVNLVATAAALEQGLGILYSRYFLRQLKRSARRYRRLHPGMADWKKVLAAADLHSFDECFTAPVHGFSGADRYWQQASAAPWLQYILVPTLLLNSEDDPIVPISAIRASSLSPAITPCFPAHGGHVGFVDGPFPGRLQWLPHALLAYFESITQP</sequence>
<dbReference type="InterPro" id="IPR050960">
    <property type="entry name" value="AB_hydrolase_4_sf"/>
</dbReference>
<dbReference type="PANTHER" id="PTHR10794:SF94">
    <property type="entry name" value="ESTERASE YHET-RELATED"/>
    <property type="match status" value="1"/>
</dbReference>
<dbReference type="RefSeq" id="WP_123106142.1">
    <property type="nucleotide sequence ID" value="NZ_CP127527.1"/>
</dbReference>
<dbReference type="InterPro" id="IPR000073">
    <property type="entry name" value="AB_hydrolase_1"/>
</dbReference>
<feature type="domain" description="AB hydrolase-1" evidence="3">
    <location>
        <begin position="56"/>
        <end position="297"/>
    </location>
</feature>
<dbReference type="SUPFAM" id="SSF53474">
    <property type="entry name" value="alpha/beta-Hydrolases"/>
    <property type="match status" value="1"/>
</dbReference>
<protein>
    <submittedName>
        <fullName evidence="4">Alpha/beta fold hydrolase</fullName>
    </submittedName>
</protein>
<dbReference type="AlphaFoldDB" id="A0A3M8QQ08"/>
<evidence type="ECO:0000313" key="4">
    <source>
        <dbReference type="EMBL" id="RNF57751.1"/>
    </source>
</evidence>
<name>A0A3M8QQ08_9PROT</name>
<gene>
    <name evidence="4" type="ORF">EC580_14065</name>
</gene>
<proteinExistence type="inferred from homology"/>
<organism evidence="4">
    <name type="scientific">Acidithiobacillus sulfuriphilus</name>
    <dbReference type="NCBI Taxonomy" id="1867749"/>
    <lineage>
        <taxon>Bacteria</taxon>
        <taxon>Pseudomonadati</taxon>
        <taxon>Pseudomonadota</taxon>
        <taxon>Acidithiobacillia</taxon>
        <taxon>Acidithiobacillales</taxon>
        <taxon>Acidithiobacillaceae</taxon>
        <taxon>Acidithiobacillus</taxon>
    </lineage>
</organism>
<feature type="active site" description="Charge relay system" evidence="2">
    <location>
        <position position="290"/>
    </location>
</feature>
<keyword evidence="4" id="KW-0378">Hydrolase</keyword>
<reference evidence="4" key="1">
    <citation type="submission" date="2018-10" db="EMBL/GenBank/DDBJ databases">
        <title>Acidithiobacillus sulfuriphilus sp. nov.: an extremely acidophilic sulfur-oxidizing chemolithotroph isolated from a neutral pH environment.</title>
        <authorList>
            <person name="Falagan C."/>
            <person name="Moya-Beltran A."/>
            <person name="Quatrini R."/>
            <person name="Johnson D.B."/>
        </authorList>
    </citation>
    <scope>NUCLEOTIDE SEQUENCE [LARGE SCALE GENOMIC DNA]</scope>
    <source>
        <strain evidence="4">CJ-2</strain>
    </source>
</reference>
<dbReference type="PANTHER" id="PTHR10794">
    <property type="entry name" value="ABHYDROLASE DOMAIN-CONTAINING PROTEIN"/>
    <property type="match status" value="1"/>
</dbReference>
<dbReference type="GO" id="GO:0034338">
    <property type="term" value="F:short-chain carboxylesterase activity"/>
    <property type="evidence" value="ECO:0007669"/>
    <property type="project" value="TreeGrafter"/>
</dbReference>
<evidence type="ECO:0000259" key="3">
    <source>
        <dbReference type="Pfam" id="PF00561"/>
    </source>
</evidence>
<dbReference type="OrthoDB" id="332676at2"/>
<comment type="caution">
    <text evidence="4">The sequence shown here is derived from an EMBL/GenBank/DDBJ whole genome shotgun (WGS) entry which is preliminary data.</text>
</comment>
<feature type="active site" description="Charge relay system" evidence="2">
    <location>
        <position position="263"/>
    </location>
</feature>
<dbReference type="InterPro" id="IPR012020">
    <property type="entry name" value="ABHD4"/>
</dbReference>
<accession>A0A3M8QQ08</accession>
<dbReference type="Pfam" id="PF00561">
    <property type="entry name" value="Abhydrolase_1"/>
    <property type="match status" value="1"/>
</dbReference>
<dbReference type="PIRSF" id="PIRSF005211">
    <property type="entry name" value="Ab_hydro_YheT"/>
    <property type="match status" value="1"/>
</dbReference>
<dbReference type="GO" id="GO:0047372">
    <property type="term" value="F:monoacylglycerol lipase activity"/>
    <property type="evidence" value="ECO:0007669"/>
    <property type="project" value="TreeGrafter"/>
</dbReference>
<dbReference type="InterPro" id="IPR029058">
    <property type="entry name" value="AB_hydrolase_fold"/>
</dbReference>
<feature type="active site" description="Charge relay system" evidence="2">
    <location>
        <position position="136"/>
    </location>
</feature>
<dbReference type="EMBL" id="RIZI01000195">
    <property type="protein sequence ID" value="RNF57751.1"/>
    <property type="molecule type" value="Genomic_DNA"/>
</dbReference>
<evidence type="ECO:0000256" key="2">
    <source>
        <dbReference type="PIRSR" id="PIRSR005211-1"/>
    </source>
</evidence>
<evidence type="ECO:0000256" key="1">
    <source>
        <dbReference type="ARBA" id="ARBA00010884"/>
    </source>
</evidence>